<proteinExistence type="predicted"/>
<accession>A0ACD5GNA8</accession>
<evidence type="ECO:0000313" key="1">
    <source>
        <dbReference type="EMBL" id="XPM62134.1"/>
    </source>
</evidence>
<gene>
    <name evidence="1" type="ORF">BH720_019910</name>
</gene>
<protein>
    <submittedName>
        <fullName evidence="1">Uncharacterized protein</fullName>
    </submittedName>
</protein>
<dbReference type="EMBL" id="CP182909">
    <property type="protein sequence ID" value="XPM62134.1"/>
    <property type="molecule type" value="Genomic_DNA"/>
</dbReference>
<reference evidence="1 2" key="1">
    <citation type="journal article" date="2016" name="Genome Announc.">
        <title>Draft Genome Sequence of the Thermotolerant Cyanobacterium Desertifilum sp. IPPAS B-1220.</title>
        <authorList>
            <person name="Mironov K.S."/>
            <person name="Sinetova M.A."/>
            <person name="Bolatkhan K."/>
            <person name="Zayadan B.K."/>
            <person name="Ustinova V.V."/>
            <person name="Kupriyanova E.V."/>
            <person name="Skrypnik A.N."/>
            <person name="Gogoleva N.E."/>
            <person name="Gogolev Y.V."/>
            <person name="Los D.A."/>
        </authorList>
    </citation>
    <scope>NUCLEOTIDE SEQUENCE [LARGE SCALE GENOMIC DNA]</scope>
    <source>
        <strain evidence="1 2">IPPAS B-1220</strain>
    </source>
</reference>
<name>A0ACD5GNA8_9CYAN</name>
<keyword evidence="2" id="KW-1185">Reference proteome</keyword>
<evidence type="ECO:0000313" key="2">
    <source>
        <dbReference type="Proteomes" id="UP000095472"/>
    </source>
</evidence>
<organism evidence="1 2">
    <name type="scientific">Desertifilum tharense IPPAS B-1220</name>
    <dbReference type="NCBI Taxonomy" id="1781255"/>
    <lineage>
        <taxon>Bacteria</taxon>
        <taxon>Bacillati</taxon>
        <taxon>Cyanobacteriota</taxon>
        <taxon>Cyanophyceae</taxon>
        <taxon>Desertifilales</taxon>
        <taxon>Desertifilaceae</taxon>
        <taxon>Desertifilum</taxon>
    </lineage>
</organism>
<sequence length="65" mass="7280">MGSRNTWEQMPEQYRAKSVYIPENAIDPQRYSLRSGVPQTPVKVAFVGRLVPYKGADMLLEAAAP</sequence>
<dbReference type="Proteomes" id="UP000095472">
    <property type="component" value="Chromosome"/>
</dbReference>